<proteinExistence type="predicted"/>
<name>A0A3B0Z9E4_9ZZZZ</name>
<dbReference type="PANTHER" id="PTHR43372:SF4">
    <property type="entry name" value="FATTY-ACID AMIDE HYDROLASE 2"/>
    <property type="match status" value="1"/>
</dbReference>
<dbReference type="Pfam" id="PF01425">
    <property type="entry name" value="Amidase"/>
    <property type="match status" value="1"/>
</dbReference>
<dbReference type="GO" id="GO:0012505">
    <property type="term" value="C:endomembrane system"/>
    <property type="evidence" value="ECO:0007669"/>
    <property type="project" value="TreeGrafter"/>
</dbReference>
<sequence>MDNSAKKLTRSIREGRVTIAETVQTCLDRIDRHNPAINAMVTLDKKNAMNTAAKMDVCIANQDEDLPSLFGVPVSIKDAFETQGIRTTCSHPPLKNHIPKSDATVVKRLKEAGAIVLGKTNLPQLASDVQCWSPLFGRTNNPWNRELTSGGSSGGSAAAVAMSFSFLDIGSDLAGSIRIPAAYCGVAGLKATENRIPRTGHIPPLPGVEHSVHHMLSFGVLARCVDDLRLGLDVIAGPDGVDSDVPPISKNTANLKTTRPLRVAWWDDFDGVPICSRTKAGLNSTIQQLTDAGFAVERCFPDGFDFEAAWYAYGIIMGAEVGLGMPAMERLPLSLVGRFIPKSQPLLRSVALGMFFNWKRYNDALNIRERLIFQMEQFLEKWDVWICPVAPSTATPHRKPGKFKMPPRVMVDDHPMPYLEGTVSMTTPFSLTGSPVVVIPTGERSGLPVGIQVVGKRWHDEKLLDDCVVLESVLGGFHSPPGYDNIS</sequence>
<organism evidence="2">
    <name type="scientific">hydrothermal vent metagenome</name>
    <dbReference type="NCBI Taxonomy" id="652676"/>
    <lineage>
        <taxon>unclassified sequences</taxon>
        <taxon>metagenomes</taxon>
        <taxon>ecological metagenomes</taxon>
    </lineage>
</organism>
<accession>A0A3B0Z9E4</accession>
<protein>
    <submittedName>
        <fullName evidence="2">Amidase</fullName>
    </submittedName>
</protein>
<dbReference type="PIRSF" id="PIRSF001221">
    <property type="entry name" value="Amidase_fungi"/>
    <property type="match status" value="1"/>
</dbReference>
<dbReference type="InterPro" id="IPR052739">
    <property type="entry name" value="FAAH2"/>
</dbReference>
<dbReference type="PANTHER" id="PTHR43372">
    <property type="entry name" value="FATTY-ACID AMIDE HYDROLASE"/>
    <property type="match status" value="1"/>
</dbReference>
<dbReference type="InterPro" id="IPR023631">
    <property type="entry name" value="Amidase_dom"/>
</dbReference>
<evidence type="ECO:0000259" key="1">
    <source>
        <dbReference type="Pfam" id="PF01425"/>
    </source>
</evidence>
<feature type="domain" description="Amidase" evidence="1">
    <location>
        <begin position="21"/>
        <end position="464"/>
    </location>
</feature>
<gene>
    <name evidence="2" type="ORF">MNBD_GAMMA18-635</name>
</gene>
<dbReference type="SUPFAM" id="SSF75304">
    <property type="entry name" value="Amidase signature (AS) enzymes"/>
    <property type="match status" value="1"/>
</dbReference>
<dbReference type="EMBL" id="UOFP01000306">
    <property type="protein sequence ID" value="VAW90028.1"/>
    <property type="molecule type" value="Genomic_DNA"/>
</dbReference>
<dbReference type="AlphaFoldDB" id="A0A3B0Z9E4"/>
<dbReference type="InterPro" id="IPR036928">
    <property type="entry name" value="AS_sf"/>
</dbReference>
<evidence type="ECO:0000313" key="2">
    <source>
        <dbReference type="EMBL" id="VAW90028.1"/>
    </source>
</evidence>
<dbReference type="Gene3D" id="3.90.1300.10">
    <property type="entry name" value="Amidase signature (AS) domain"/>
    <property type="match status" value="1"/>
</dbReference>
<reference evidence="2" key="1">
    <citation type="submission" date="2018-06" db="EMBL/GenBank/DDBJ databases">
        <authorList>
            <person name="Zhirakovskaya E."/>
        </authorList>
    </citation>
    <scope>NUCLEOTIDE SEQUENCE</scope>
</reference>